<name>A0ABV1MM52_9BACI</name>
<keyword evidence="5" id="KW-1185">Reference proteome</keyword>
<gene>
    <name evidence="4" type="ORF">ABNX05_03025</name>
</gene>
<keyword evidence="1" id="KW-0472">Membrane</keyword>
<evidence type="ECO:0000313" key="4">
    <source>
        <dbReference type="EMBL" id="MEQ6353582.1"/>
    </source>
</evidence>
<keyword evidence="1" id="KW-1133">Transmembrane helix</keyword>
<evidence type="ECO:0000259" key="3">
    <source>
        <dbReference type="Pfam" id="PF18705"/>
    </source>
</evidence>
<evidence type="ECO:0000259" key="2">
    <source>
        <dbReference type="Pfam" id="PF13786"/>
    </source>
</evidence>
<comment type="caution">
    <text evidence="4">The sequence shown here is derived from an EMBL/GenBank/DDBJ whole genome shotgun (WGS) entry which is preliminary data.</text>
</comment>
<dbReference type="InterPro" id="IPR040680">
    <property type="entry name" value="DUF5643"/>
</dbReference>
<evidence type="ECO:0000256" key="1">
    <source>
        <dbReference type="SAM" id="Phobius"/>
    </source>
</evidence>
<dbReference type="RefSeq" id="WP_349658360.1">
    <property type="nucleotide sequence ID" value="NZ_JBEGDG010000002.1"/>
</dbReference>
<reference evidence="4 5" key="1">
    <citation type="submission" date="2024-06" db="EMBL/GenBank/DDBJ databases">
        <title>Lysinibacillus zambalefons sp. nov., a Novel Firmicute Isolated from the Poon Bato Zambales Hyperalkaline Spring.</title>
        <authorList>
            <person name="Aja J.A."/>
            <person name="Lazaro J.E.H."/>
            <person name="Llorin L.D."/>
            <person name="Lim K.R."/>
            <person name="Teodosio J."/>
            <person name="Dalisay D.S."/>
        </authorList>
    </citation>
    <scope>NUCLEOTIDE SEQUENCE [LARGE SCALE GENOMIC DNA]</scope>
    <source>
        <strain evidence="4 5">M3</strain>
    </source>
</reference>
<dbReference type="Proteomes" id="UP001478862">
    <property type="component" value="Unassembled WGS sequence"/>
</dbReference>
<sequence length="370" mass="40127">MKKLFNENGPLPEFPRDEVRAAISKGIQQAEEQTKMSQVPIQMKRKSKRKRKPLLYVASAAAAFCIMVGSAAYVSPTFASTLSQLPIVGSVFSNSGFLGLKQASEQGLTSTIGEKQTINGISVTIDEVLYDASNITVGLTIYSEKELSDYYFGAGPDFMINGTNPEVSSGGYGEKVISPTVRTGIATLEVKEDMPDSFEMGLTLEGKEGEKLEFLVPVKKITNTIYVPVNHQQQAEGIQLDVSKISFSPSGIALDFKATEKGTIDNAQVGASFIEFRITDQNGKEITSHSGGGEGHFDKGVWNFSSTKSFDPISEDVQKLMITPYLMLPSGGGGVQFDKNGAETKIPFDPSSLKEVKFQPFTVEVPKQTK</sequence>
<dbReference type="Pfam" id="PF13786">
    <property type="entry name" value="DUF4179"/>
    <property type="match status" value="1"/>
</dbReference>
<dbReference type="EMBL" id="JBEGDG010000002">
    <property type="protein sequence ID" value="MEQ6353582.1"/>
    <property type="molecule type" value="Genomic_DNA"/>
</dbReference>
<dbReference type="InterPro" id="IPR025436">
    <property type="entry name" value="DUF4179"/>
</dbReference>
<dbReference type="Pfam" id="PF18705">
    <property type="entry name" value="DUF5643"/>
    <property type="match status" value="1"/>
</dbReference>
<protein>
    <submittedName>
        <fullName evidence="4">DUF4179 domain-containing protein</fullName>
    </submittedName>
</protein>
<accession>A0ABV1MM52</accession>
<feature type="domain" description="DUF4179" evidence="2">
    <location>
        <begin position="50"/>
        <end position="141"/>
    </location>
</feature>
<feature type="domain" description="DUF5643" evidence="3">
    <location>
        <begin position="226"/>
        <end position="350"/>
    </location>
</feature>
<dbReference type="Gene3D" id="2.60.40.1640">
    <property type="entry name" value="Conserved domain protein"/>
    <property type="match status" value="1"/>
</dbReference>
<organism evidence="4 5">
    <name type="scientific">Lysinibacillus zambalensis</name>
    <dbReference type="NCBI Taxonomy" id="3160866"/>
    <lineage>
        <taxon>Bacteria</taxon>
        <taxon>Bacillati</taxon>
        <taxon>Bacillota</taxon>
        <taxon>Bacilli</taxon>
        <taxon>Bacillales</taxon>
        <taxon>Bacillaceae</taxon>
        <taxon>Lysinibacillus</taxon>
    </lineage>
</organism>
<proteinExistence type="predicted"/>
<feature type="transmembrane region" description="Helical" evidence="1">
    <location>
        <begin position="53"/>
        <end position="74"/>
    </location>
</feature>
<dbReference type="Gene3D" id="2.60.40.1630">
    <property type="entry name" value="bacillus anthracis domain"/>
    <property type="match status" value="1"/>
</dbReference>
<evidence type="ECO:0000313" key="5">
    <source>
        <dbReference type="Proteomes" id="UP001478862"/>
    </source>
</evidence>
<keyword evidence="1" id="KW-0812">Transmembrane</keyword>